<gene>
    <name evidence="2" type="ORF">CDL12_11530</name>
</gene>
<feature type="compositionally biased region" description="Basic and acidic residues" evidence="1">
    <location>
        <begin position="40"/>
        <end position="53"/>
    </location>
</feature>
<dbReference type="AlphaFoldDB" id="A0A2G9HE77"/>
<organism evidence="2 3">
    <name type="scientific">Handroanthus impetiginosus</name>
    <dbReference type="NCBI Taxonomy" id="429701"/>
    <lineage>
        <taxon>Eukaryota</taxon>
        <taxon>Viridiplantae</taxon>
        <taxon>Streptophyta</taxon>
        <taxon>Embryophyta</taxon>
        <taxon>Tracheophyta</taxon>
        <taxon>Spermatophyta</taxon>
        <taxon>Magnoliopsida</taxon>
        <taxon>eudicotyledons</taxon>
        <taxon>Gunneridae</taxon>
        <taxon>Pentapetalae</taxon>
        <taxon>asterids</taxon>
        <taxon>lamiids</taxon>
        <taxon>Lamiales</taxon>
        <taxon>Bignoniaceae</taxon>
        <taxon>Crescentiina</taxon>
        <taxon>Tabebuia alliance</taxon>
        <taxon>Handroanthus</taxon>
    </lineage>
</organism>
<comment type="caution">
    <text evidence="2">The sequence shown here is derived from an EMBL/GenBank/DDBJ whole genome shotgun (WGS) entry which is preliminary data.</text>
</comment>
<dbReference type="EMBL" id="NKXS01002011">
    <property type="protein sequence ID" value="PIN15826.1"/>
    <property type="molecule type" value="Genomic_DNA"/>
</dbReference>
<dbReference type="Proteomes" id="UP000231279">
    <property type="component" value="Unassembled WGS sequence"/>
</dbReference>
<dbReference type="PROSITE" id="PS51257">
    <property type="entry name" value="PROKAR_LIPOPROTEIN"/>
    <property type="match status" value="1"/>
</dbReference>
<protein>
    <submittedName>
        <fullName evidence="2">Uncharacterized protein</fullName>
    </submittedName>
</protein>
<evidence type="ECO:0000313" key="3">
    <source>
        <dbReference type="Proteomes" id="UP000231279"/>
    </source>
</evidence>
<reference evidence="3" key="1">
    <citation type="journal article" date="2018" name="Gigascience">
        <title>Genome assembly of the Pink Ipe (Handroanthus impetiginosus, Bignoniaceae), a highly valued, ecologically keystone Neotropical timber forest tree.</title>
        <authorList>
            <person name="Silva-Junior O.B."/>
            <person name="Grattapaglia D."/>
            <person name="Novaes E."/>
            <person name="Collevatti R.G."/>
        </authorList>
    </citation>
    <scope>NUCLEOTIDE SEQUENCE [LARGE SCALE GENOMIC DNA]</scope>
    <source>
        <strain evidence="3">cv. UFG-1</strain>
    </source>
</reference>
<accession>A0A2G9HE77</accession>
<evidence type="ECO:0000313" key="2">
    <source>
        <dbReference type="EMBL" id="PIN15826.1"/>
    </source>
</evidence>
<proteinExistence type="predicted"/>
<keyword evidence="3" id="KW-1185">Reference proteome</keyword>
<name>A0A2G9HE77_9LAMI</name>
<feature type="region of interest" description="Disordered" evidence="1">
    <location>
        <begin position="40"/>
        <end position="66"/>
    </location>
</feature>
<sequence>MALMKKTSKNVQFLILYLFFTSPVVFSCGKLLVCPFAKKKKEEKGRTEPRDLYIDVPSGSNHSNSTTQENAQLRLMFLSQTFLGF</sequence>
<evidence type="ECO:0000256" key="1">
    <source>
        <dbReference type="SAM" id="MobiDB-lite"/>
    </source>
</evidence>